<dbReference type="Proteomes" id="UP000325438">
    <property type="component" value="Unassembled WGS sequence"/>
</dbReference>
<dbReference type="EMBL" id="VUBA01000076">
    <property type="protein sequence ID" value="MPQ84940.1"/>
    <property type="molecule type" value="Genomic_DNA"/>
</dbReference>
<dbReference type="AlphaFoldDB" id="A0A5N7JU68"/>
<sequence>MSISMVRSPWAVMALQQAGPALEGKGEKPVDIVNGFNVRERRFGEDFDGSTHAAVIKMMMMTFGQSPADMFEQIQPSGDGYEITMKDEFKVHVSHQELQLAARASTFAGDDQGLVGSANVVLAAFVKRQQSVKGHADFDTALAESLRGETTLRCLKSMGVYGMSQSVPASELVGAGEFGVLETHNVGSALVLDGVSHSYGKQRRVDRGYGYKLFNDPAAACLRSPSRQTPPVRPMDIWSGFYQGLEGNCVTVSAIKAAMTKFGQNPEGVYKQVTATADGYHVMMRDGFSLHLTHAELRLAKGASHFYGSDQGLLDNANFLFAVSAKRAQTENNDFRGSESFEVAMETLNDGEYPGEALRRLGLHAYVRDSDVHELLNGAIGTVAGFGHSMAVIDGVLDYYGEKYDLAALEWTNSGYRVLKLV</sequence>
<dbReference type="RefSeq" id="WP_152749665.1">
    <property type="nucleotide sequence ID" value="NZ_VUBA01000076.1"/>
</dbReference>
<evidence type="ECO:0000313" key="2">
    <source>
        <dbReference type="Proteomes" id="UP000325438"/>
    </source>
</evidence>
<protein>
    <submittedName>
        <fullName evidence="1">Uncharacterized protein</fullName>
    </submittedName>
</protein>
<reference evidence="1 2" key="1">
    <citation type="submission" date="2019-09" db="EMBL/GenBank/DDBJ databases">
        <title>The draft genomes of Allium pathogen Pseudomonas sp.</title>
        <authorList>
            <person name="Fujikawa T."/>
            <person name="Sawada H."/>
        </authorList>
    </citation>
    <scope>NUCLEOTIDE SEQUENCE [LARGE SCALE GENOMIC DNA]</scope>
    <source>
        <strain evidence="1 2">MAFF 730085</strain>
    </source>
</reference>
<proteinExistence type="predicted"/>
<evidence type="ECO:0000313" key="1">
    <source>
        <dbReference type="EMBL" id="MPQ84940.1"/>
    </source>
</evidence>
<gene>
    <name evidence="1" type="ORF">F0170_13695</name>
</gene>
<comment type="caution">
    <text evidence="1">The sequence shown here is derived from an EMBL/GenBank/DDBJ whole genome shotgun (WGS) entry which is preliminary data.</text>
</comment>
<accession>A0A5N7JU68</accession>
<organism evidence="1 2">
    <name type="scientific">Pseudomonas kitaguniensis</name>
    <dbReference type="NCBI Taxonomy" id="2607908"/>
    <lineage>
        <taxon>Bacteria</taxon>
        <taxon>Pseudomonadati</taxon>
        <taxon>Pseudomonadota</taxon>
        <taxon>Gammaproteobacteria</taxon>
        <taxon>Pseudomonadales</taxon>
        <taxon>Pseudomonadaceae</taxon>
        <taxon>Pseudomonas</taxon>
    </lineage>
</organism>
<name>A0A5N7JU68_9PSED</name>